<organism evidence="7 8">
    <name type="scientific">Pendulispora rubella</name>
    <dbReference type="NCBI Taxonomy" id="2741070"/>
    <lineage>
        <taxon>Bacteria</taxon>
        <taxon>Pseudomonadati</taxon>
        <taxon>Myxococcota</taxon>
        <taxon>Myxococcia</taxon>
        <taxon>Myxococcales</taxon>
        <taxon>Sorangiineae</taxon>
        <taxon>Pendulisporaceae</taxon>
        <taxon>Pendulispora</taxon>
    </lineage>
</organism>
<keyword evidence="2" id="KW-0240">DNA-directed RNA polymerase</keyword>
<dbReference type="EMBL" id="CP089983">
    <property type="protein sequence ID" value="WXB10730.1"/>
    <property type="molecule type" value="Genomic_DNA"/>
</dbReference>
<proteinExistence type="predicted"/>
<evidence type="ECO:0000256" key="1">
    <source>
        <dbReference type="ARBA" id="ARBA00012418"/>
    </source>
</evidence>
<keyword evidence="3" id="KW-0808">Transferase</keyword>
<feature type="domain" description="RNA polymerase Rpb1" evidence="6">
    <location>
        <begin position="101"/>
        <end position="193"/>
    </location>
</feature>
<sequence length="248" mass="26842">MLPITPTILTLTPRYVIFAPIPKHDLQRSAPGIVRCTATYDTTNLLPVSGGLFDESIFGAVDFAANRYDDPNVIVRGDRLTRFGRIVLAEPTAHPLLAGVLLTDLPVLPAGLRPVIVQDGEPRMTDLNRLYIEVLCHNNRIIQYRKLAIPSALEALLAEQAHLTKAISALMNNEALEDPVRNSSGEVLQSLVGSLGSSPAAVGALLDEHVSRGGNLHGRLPVQIHRIVATLWALGIIVMPKALDRDAL</sequence>
<evidence type="ECO:0000256" key="3">
    <source>
        <dbReference type="ARBA" id="ARBA00022679"/>
    </source>
</evidence>
<reference evidence="7" key="1">
    <citation type="submission" date="2021-12" db="EMBL/GenBank/DDBJ databases">
        <title>Discovery of the Pendulisporaceae a myxobacterial family with distinct sporulation behavior and unique specialized metabolism.</title>
        <authorList>
            <person name="Garcia R."/>
            <person name="Popoff A."/>
            <person name="Bader C.D."/>
            <person name="Loehr J."/>
            <person name="Walesch S."/>
            <person name="Walt C."/>
            <person name="Boldt J."/>
            <person name="Bunk B."/>
            <person name="Haeckl F.J.F.P.J."/>
            <person name="Gunesch A.P."/>
            <person name="Birkelbach J."/>
            <person name="Nuebel U."/>
            <person name="Pietschmann T."/>
            <person name="Bach T."/>
            <person name="Mueller R."/>
        </authorList>
    </citation>
    <scope>NUCLEOTIDE SEQUENCE</scope>
    <source>
        <strain evidence="7">MSr11367</strain>
    </source>
</reference>
<keyword evidence="4" id="KW-0548">Nucleotidyltransferase</keyword>
<dbReference type="EC" id="2.7.7.6" evidence="1"/>
<protein>
    <recommendedName>
        <fullName evidence="1">DNA-directed RNA polymerase</fullName>
        <ecNumber evidence="1">2.7.7.6</ecNumber>
    </recommendedName>
</protein>
<evidence type="ECO:0000313" key="8">
    <source>
        <dbReference type="Proteomes" id="UP001374803"/>
    </source>
</evidence>
<keyword evidence="8" id="KW-1185">Reference proteome</keyword>
<dbReference type="InterPro" id="IPR007080">
    <property type="entry name" value="RNA_pol_Rpb1_1"/>
</dbReference>
<keyword evidence="5" id="KW-0804">Transcription</keyword>
<name>A0ABZ2LJ06_9BACT</name>
<dbReference type="SUPFAM" id="SSF64484">
    <property type="entry name" value="beta and beta-prime subunits of DNA dependent RNA-polymerase"/>
    <property type="match status" value="1"/>
</dbReference>
<evidence type="ECO:0000256" key="2">
    <source>
        <dbReference type="ARBA" id="ARBA00022478"/>
    </source>
</evidence>
<dbReference type="Pfam" id="PF04997">
    <property type="entry name" value="RNA_pol_Rpb1_1"/>
    <property type="match status" value="1"/>
</dbReference>
<dbReference type="Proteomes" id="UP001374803">
    <property type="component" value="Chromosome"/>
</dbReference>
<accession>A0ABZ2LJ06</accession>
<evidence type="ECO:0000259" key="6">
    <source>
        <dbReference type="Pfam" id="PF04997"/>
    </source>
</evidence>
<evidence type="ECO:0000256" key="5">
    <source>
        <dbReference type="ARBA" id="ARBA00023163"/>
    </source>
</evidence>
<evidence type="ECO:0000313" key="7">
    <source>
        <dbReference type="EMBL" id="WXB10730.1"/>
    </source>
</evidence>
<gene>
    <name evidence="7" type="ORF">LVJ94_17335</name>
</gene>
<evidence type="ECO:0000256" key="4">
    <source>
        <dbReference type="ARBA" id="ARBA00022695"/>
    </source>
</evidence>